<keyword evidence="1" id="KW-1133">Transmembrane helix</keyword>
<name>A0ABP6XYC4_9FLAO</name>
<evidence type="ECO:0000313" key="3">
    <source>
        <dbReference type="Proteomes" id="UP001500954"/>
    </source>
</evidence>
<keyword evidence="1" id="KW-0812">Transmembrane</keyword>
<evidence type="ECO:0000313" key="2">
    <source>
        <dbReference type="EMBL" id="GAA3573829.1"/>
    </source>
</evidence>
<sequence>MKNEIDVIQNVRIGIALKSSKFSFVALVALRFVITYKFYTYKSKYKYVTNTIQIRIHLIIINMIIIKSPN</sequence>
<gene>
    <name evidence="2" type="ORF">GCM10022395_23810</name>
</gene>
<dbReference type="EMBL" id="BAABCY010000065">
    <property type="protein sequence ID" value="GAA3573829.1"/>
    <property type="molecule type" value="Genomic_DNA"/>
</dbReference>
<keyword evidence="1" id="KW-0472">Membrane</keyword>
<proteinExistence type="predicted"/>
<evidence type="ECO:0000256" key="1">
    <source>
        <dbReference type="SAM" id="Phobius"/>
    </source>
</evidence>
<accession>A0ABP6XYC4</accession>
<feature type="transmembrane region" description="Helical" evidence="1">
    <location>
        <begin position="21"/>
        <end position="39"/>
    </location>
</feature>
<reference evidence="3" key="1">
    <citation type="journal article" date="2019" name="Int. J. Syst. Evol. Microbiol.">
        <title>The Global Catalogue of Microorganisms (GCM) 10K type strain sequencing project: providing services to taxonomists for standard genome sequencing and annotation.</title>
        <authorList>
            <consortium name="The Broad Institute Genomics Platform"/>
            <consortium name="The Broad Institute Genome Sequencing Center for Infectious Disease"/>
            <person name="Wu L."/>
            <person name="Ma J."/>
        </authorList>
    </citation>
    <scope>NUCLEOTIDE SEQUENCE [LARGE SCALE GENOMIC DNA]</scope>
    <source>
        <strain evidence="3">JCM 17111</strain>
    </source>
</reference>
<dbReference type="Proteomes" id="UP001500954">
    <property type="component" value="Unassembled WGS sequence"/>
</dbReference>
<protein>
    <submittedName>
        <fullName evidence="2">Uncharacterized protein</fullName>
    </submittedName>
</protein>
<organism evidence="2 3">
    <name type="scientific">Snuella lapsa</name>
    <dbReference type="NCBI Taxonomy" id="870481"/>
    <lineage>
        <taxon>Bacteria</taxon>
        <taxon>Pseudomonadati</taxon>
        <taxon>Bacteroidota</taxon>
        <taxon>Flavobacteriia</taxon>
        <taxon>Flavobacteriales</taxon>
        <taxon>Flavobacteriaceae</taxon>
        <taxon>Snuella</taxon>
    </lineage>
</organism>
<comment type="caution">
    <text evidence="2">The sequence shown here is derived from an EMBL/GenBank/DDBJ whole genome shotgun (WGS) entry which is preliminary data.</text>
</comment>
<keyword evidence="3" id="KW-1185">Reference proteome</keyword>